<feature type="domain" description="VWFA" evidence="1">
    <location>
        <begin position="20"/>
        <end position="61"/>
    </location>
</feature>
<dbReference type="InterPro" id="IPR036465">
    <property type="entry name" value="vWFA_dom_sf"/>
</dbReference>
<evidence type="ECO:0000259" key="1">
    <source>
        <dbReference type="Pfam" id="PF13519"/>
    </source>
</evidence>
<evidence type="ECO:0000313" key="3">
    <source>
        <dbReference type="Proteomes" id="UP000061489"/>
    </source>
</evidence>
<reference evidence="2 3" key="1">
    <citation type="journal article" date="2014" name="Genome Announc.">
        <title>Draft Genome Sequences of Marinobacter similis A3d10T and Marinobacter salarius R9SW1T.</title>
        <authorList>
            <person name="Ivanova E.P."/>
            <person name="Ng H.J."/>
            <person name="Webb H.K."/>
            <person name="Feng G."/>
            <person name="Oshima K."/>
            <person name="Hattori M."/>
            <person name="Ohkuma M."/>
            <person name="Sergeev A.F."/>
            <person name="Mikhailov V.V."/>
            <person name="Crawford R.J."/>
            <person name="Sawabe T."/>
        </authorList>
    </citation>
    <scope>NUCLEOTIDE SEQUENCE [LARGE SCALE GENOMIC DNA]</scope>
    <source>
        <strain evidence="2 3">A3d10</strain>
    </source>
</reference>
<dbReference type="Proteomes" id="UP000061489">
    <property type="component" value="Chromosome"/>
</dbReference>
<evidence type="ECO:0000313" key="2">
    <source>
        <dbReference type="EMBL" id="AHI30175.1"/>
    </source>
</evidence>
<dbReference type="InterPro" id="IPR002035">
    <property type="entry name" value="VWF_A"/>
</dbReference>
<gene>
    <name evidence="2" type="ORF">AU14_14145</name>
</gene>
<dbReference type="AlphaFoldDB" id="W5YMA8"/>
<organism evidence="2 3">
    <name type="scientific">Marinobacter similis</name>
    <dbReference type="NCBI Taxonomy" id="1420916"/>
    <lineage>
        <taxon>Bacteria</taxon>
        <taxon>Pseudomonadati</taxon>
        <taxon>Pseudomonadota</taxon>
        <taxon>Gammaproteobacteria</taxon>
        <taxon>Pseudomonadales</taxon>
        <taxon>Marinobacteraceae</taxon>
        <taxon>Marinobacter</taxon>
    </lineage>
</organism>
<sequence length="61" mass="6495">MADDTEIFFTDREGTVTPNVMLILDASGSMGTNDVDGKTRLSVMKQATKDLVSSLSDVNVG</sequence>
<name>W5YMA8_9GAMM</name>
<dbReference type="HOGENOM" id="CLU_2917248_0_0_6"/>
<accession>W5YMA8</accession>
<dbReference type="Pfam" id="PF13519">
    <property type="entry name" value="VWA_2"/>
    <property type="match status" value="1"/>
</dbReference>
<dbReference type="Gene3D" id="3.40.50.410">
    <property type="entry name" value="von Willebrand factor, type A domain"/>
    <property type="match status" value="1"/>
</dbReference>
<dbReference type="SUPFAM" id="SSF53300">
    <property type="entry name" value="vWA-like"/>
    <property type="match status" value="1"/>
</dbReference>
<dbReference type="EMBL" id="CP007151">
    <property type="protein sequence ID" value="AHI30175.1"/>
    <property type="molecule type" value="Genomic_DNA"/>
</dbReference>
<protein>
    <recommendedName>
        <fullName evidence="1">VWFA domain-containing protein</fullName>
    </recommendedName>
</protein>
<dbReference type="RefSeq" id="WP_052472056.1">
    <property type="nucleotide sequence ID" value="NZ_CP007151.1"/>
</dbReference>
<keyword evidence="3" id="KW-1185">Reference proteome</keyword>
<proteinExistence type="predicted"/>
<dbReference type="STRING" id="1420916.AU14_14145"/>
<dbReference type="KEGG" id="msx:AU14_14145"/>